<dbReference type="InterPro" id="IPR007274">
    <property type="entry name" value="Cop_transporter"/>
</dbReference>
<comment type="similarity">
    <text evidence="5">Belongs to the copper transporter (Ctr) (TC 1.A.56) family. SLC31A subfamily.</text>
</comment>
<dbReference type="Proteomes" id="UP001221757">
    <property type="component" value="Unassembled WGS sequence"/>
</dbReference>
<dbReference type="AlphaFoldDB" id="A0AAD7GF09"/>
<feature type="transmembrane region" description="Helical" evidence="5">
    <location>
        <begin position="38"/>
        <end position="63"/>
    </location>
</feature>
<dbReference type="Pfam" id="PF04145">
    <property type="entry name" value="Ctr"/>
    <property type="match status" value="1"/>
</dbReference>
<evidence type="ECO:0000313" key="8">
    <source>
        <dbReference type="Proteomes" id="UP001221757"/>
    </source>
</evidence>
<organism evidence="7 8">
    <name type="scientific">Mycena rosella</name>
    <name type="common">Pink bonnet</name>
    <name type="synonym">Agaricus rosellus</name>
    <dbReference type="NCBI Taxonomy" id="1033263"/>
    <lineage>
        <taxon>Eukaryota</taxon>
        <taxon>Fungi</taxon>
        <taxon>Dikarya</taxon>
        <taxon>Basidiomycota</taxon>
        <taxon>Agaricomycotina</taxon>
        <taxon>Agaricomycetes</taxon>
        <taxon>Agaricomycetidae</taxon>
        <taxon>Agaricales</taxon>
        <taxon>Marasmiineae</taxon>
        <taxon>Mycenaceae</taxon>
        <taxon>Mycena</taxon>
    </lineage>
</organism>
<feature type="compositionally biased region" description="Low complexity" evidence="6">
    <location>
        <begin position="7"/>
        <end position="20"/>
    </location>
</feature>
<keyword evidence="5" id="KW-0406">Ion transport</keyword>
<keyword evidence="4 5" id="KW-0472">Membrane</keyword>
<proteinExistence type="inferred from homology"/>
<keyword evidence="5" id="KW-0813">Transport</keyword>
<feature type="transmembrane region" description="Helical" evidence="5">
    <location>
        <begin position="141"/>
        <end position="166"/>
    </location>
</feature>
<dbReference type="GO" id="GO:0005886">
    <property type="term" value="C:plasma membrane"/>
    <property type="evidence" value="ECO:0007669"/>
    <property type="project" value="TreeGrafter"/>
</dbReference>
<reference evidence="7" key="1">
    <citation type="submission" date="2023-03" db="EMBL/GenBank/DDBJ databases">
        <title>Massive genome expansion in bonnet fungi (Mycena s.s.) driven by repeated elements and novel gene families across ecological guilds.</title>
        <authorList>
            <consortium name="Lawrence Berkeley National Laboratory"/>
            <person name="Harder C.B."/>
            <person name="Miyauchi S."/>
            <person name="Viragh M."/>
            <person name="Kuo A."/>
            <person name="Thoen E."/>
            <person name="Andreopoulos B."/>
            <person name="Lu D."/>
            <person name="Skrede I."/>
            <person name="Drula E."/>
            <person name="Henrissat B."/>
            <person name="Morin E."/>
            <person name="Kohler A."/>
            <person name="Barry K."/>
            <person name="LaButti K."/>
            <person name="Morin E."/>
            <person name="Salamov A."/>
            <person name="Lipzen A."/>
            <person name="Mereny Z."/>
            <person name="Hegedus B."/>
            <person name="Baldrian P."/>
            <person name="Stursova M."/>
            <person name="Weitz H."/>
            <person name="Taylor A."/>
            <person name="Grigoriev I.V."/>
            <person name="Nagy L.G."/>
            <person name="Martin F."/>
            <person name="Kauserud H."/>
        </authorList>
    </citation>
    <scope>NUCLEOTIDE SEQUENCE</scope>
    <source>
        <strain evidence="7">CBHHK067</strain>
    </source>
</reference>
<evidence type="ECO:0000256" key="6">
    <source>
        <dbReference type="SAM" id="MobiDB-lite"/>
    </source>
</evidence>
<evidence type="ECO:0000313" key="7">
    <source>
        <dbReference type="EMBL" id="KAJ7683214.1"/>
    </source>
</evidence>
<accession>A0AAD7GF09</accession>
<comment type="subcellular location">
    <subcellularLocation>
        <location evidence="1 5">Membrane</location>
        <topology evidence="1 5">Multi-pass membrane protein</topology>
    </subcellularLocation>
</comment>
<name>A0AAD7GF09_MYCRO</name>
<keyword evidence="3 5" id="KW-1133">Transmembrane helix</keyword>
<keyword evidence="2 5" id="KW-0812">Transmembrane</keyword>
<evidence type="ECO:0000256" key="4">
    <source>
        <dbReference type="ARBA" id="ARBA00023136"/>
    </source>
</evidence>
<keyword evidence="5" id="KW-0186">Copper</keyword>
<evidence type="ECO:0000256" key="2">
    <source>
        <dbReference type="ARBA" id="ARBA00022692"/>
    </source>
</evidence>
<feature type="region of interest" description="Disordered" evidence="6">
    <location>
        <begin position="1"/>
        <end position="20"/>
    </location>
</feature>
<dbReference type="PANTHER" id="PTHR12483:SF27">
    <property type="entry name" value="COPPER TRANSPORT PROTEIN CTR1"/>
    <property type="match status" value="1"/>
</dbReference>
<sequence>MDSMDGMNMTDSSNTTSTDSSSMMMMKTYLHFTPGDTLIFSTIVPTSAGAIFGTCLVLFFISVADRYLRAVVRGLERGFAQRTQRLASTYYFAETTGDSPALPSKSPVSDGETHPAPSAPTKFILSHELSRGVTAGLQSTLHYFLMLVVMTFNASFIISVIMGVVVGEVAFGRLNR</sequence>
<comment type="caution">
    <text evidence="7">The sequence shown here is derived from an EMBL/GenBank/DDBJ whole genome shotgun (WGS) entry which is preliminary data.</text>
</comment>
<protein>
    <recommendedName>
        <fullName evidence="5">Copper transport protein</fullName>
    </recommendedName>
</protein>
<evidence type="ECO:0000256" key="1">
    <source>
        <dbReference type="ARBA" id="ARBA00004141"/>
    </source>
</evidence>
<dbReference type="PANTHER" id="PTHR12483">
    <property type="entry name" value="SOLUTE CARRIER FAMILY 31 COPPER TRANSPORTERS"/>
    <property type="match status" value="1"/>
</dbReference>
<gene>
    <name evidence="7" type="ORF">B0H17DRAFT_1074395</name>
</gene>
<evidence type="ECO:0000256" key="3">
    <source>
        <dbReference type="ARBA" id="ARBA00022989"/>
    </source>
</evidence>
<dbReference type="GO" id="GO:0005375">
    <property type="term" value="F:copper ion transmembrane transporter activity"/>
    <property type="evidence" value="ECO:0007669"/>
    <property type="project" value="UniProtKB-UniRule"/>
</dbReference>
<keyword evidence="8" id="KW-1185">Reference proteome</keyword>
<dbReference type="EMBL" id="JARKIE010000110">
    <property type="protein sequence ID" value="KAJ7683214.1"/>
    <property type="molecule type" value="Genomic_DNA"/>
</dbReference>
<evidence type="ECO:0000256" key="5">
    <source>
        <dbReference type="RuleBase" id="RU367022"/>
    </source>
</evidence>
<keyword evidence="5" id="KW-0187">Copper transport</keyword>
<feature type="region of interest" description="Disordered" evidence="6">
    <location>
        <begin position="98"/>
        <end position="117"/>
    </location>
</feature>